<keyword evidence="2" id="KW-1185">Reference proteome</keyword>
<accession>A0A2U2RNX5</accession>
<organism evidence="1 2">
    <name type="scientific">Brachybacterium endophyticum</name>
    <dbReference type="NCBI Taxonomy" id="2182385"/>
    <lineage>
        <taxon>Bacteria</taxon>
        <taxon>Bacillati</taxon>
        <taxon>Actinomycetota</taxon>
        <taxon>Actinomycetes</taxon>
        <taxon>Micrococcales</taxon>
        <taxon>Dermabacteraceae</taxon>
        <taxon>Brachybacterium</taxon>
    </lineage>
</organism>
<gene>
    <name evidence="1" type="ORF">DEO23_02775</name>
</gene>
<proteinExistence type="predicted"/>
<dbReference type="AlphaFoldDB" id="A0A2U2RNX5"/>
<protein>
    <submittedName>
        <fullName evidence="1">Uncharacterized protein</fullName>
    </submittedName>
</protein>
<evidence type="ECO:0000313" key="2">
    <source>
        <dbReference type="Proteomes" id="UP000245590"/>
    </source>
</evidence>
<reference evidence="1 2" key="1">
    <citation type="submission" date="2018-05" db="EMBL/GenBank/DDBJ databases">
        <title>Brachybacterium sp. M1HQ-2T, whole genome shotgun sequence.</title>
        <authorList>
            <person name="Tuo L."/>
        </authorList>
    </citation>
    <scope>NUCLEOTIDE SEQUENCE [LARGE SCALE GENOMIC DNA]</scope>
    <source>
        <strain evidence="1 2">M1HQ-2</strain>
    </source>
</reference>
<sequence>MKLATYPSSSVGRDWVKTVPSQLPGSSTPFPPDVVCSPPDPVGAAWAEVTRPVPARAPPVRARDERRNALRLMVRVLRAEDMTVPSVVRGSAVGRIAGAKPCR</sequence>
<dbReference type="EMBL" id="QFKX01000001">
    <property type="protein sequence ID" value="PWH07570.1"/>
    <property type="molecule type" value="Genomic_DNA"/>
</dbReference>
<evidence type="ECO:0000313" key="1">
    <source>
        <dbReference type="EMBL" id="PWH07570.1"/>
    </source>
</evidence>
<dbReference type="Proteomes" id="UP000245590">
    <property type="component" value="Unassembled WGS sequence"/>
</dbReference>
<comment type="caution">
    <text evidence="1">The sequence shown here is derived from an EMBL/GenBank/DDBJ whole genome shotgun (WGS) entry which is preliminary data.</text>
</comment>
<name>A0A2U2RNX5_9MICO</name>